<dbReference type="EMBL" id="JBHPBY010000333">
    <property type="protein sequence ID" value="MFC1852575.1"/>
    <property type="molecule type" value="Genomic_DNA"/>
</dbReference>
<keyword evidence="3" id="KW-0998">Cell outer membrane</keyword>
<sequence length="196" mass="21366">VMELKINVVDPDDDVVDYKWSCSCGTIIGSGPAIKWEAPCPCTDSTPKSCTLSCTVVDSKGQSDMSSYTVAVICPPPVVVPPKPPTFDNIYFAAGSARVDNIAKAILDEIALKMQGDERLYVIIQGHSDNRGSEQSNMKMGLKRANNAKDYLVQQHNIDPNRLETLSFGSSKPIGDNSTADGRAQNRRVDFNVEIR</sequence>
<dbReference type="Proteomes" id="UP001594351">
    <property type="component" value="Unassembled WGS sequence"/>
</dbReference>
<evidence type="ECO:0000256" key="2">
    <source>
        <dbReference type="ARBA" id="ARBA00023136"/>
    </source>
</evidence>
<dbReference type="PROSITE" id="PS51123">
    <property type="entry name" value="OMPA_2"/>
    <property type="match status" value="1"/>
</dbReference>
<evidence type="ECO:0000256" key="3">
    <source>
        <dbReference type="ARBA" id="ARBA00023237"/>
    </source>
</evidence>
<evidence type="ECO:0000259" key="6">
    <source>
        <dbReference type="PROSITE" id="PS51123"/>
    </source>
</evidence>
<keyword evidence="2 4" id="KW-0472">Membrane</keyword>
<dbReference type="Pfam" id="PF00691">
    <property type="entry name" value="OmpA"/>
    <property type="match status" value="1"/>
</dbReference>
<dbReference type="CDD" id="cd07185">
    <property type="entry name" value="OmpA_C-like"/>
    <property type="match status" value="1"/>
</dbReference>
<dbReference type="InterPro" id="IPR050330">
    <property type="entry name" value="Bact_OuterMem_StrucFunc"/>
</dbReference>
<protein>
    <submittedName>
        <fullName evidence="7">OmpA family protein</fullName>
    </submittedName>
</protein>
<dbReference type="InterPro" id="IPR006664">
    <property type="entry name" value="OMP_bac"/>
</dbReference>
<evidence type="ECO:0000313" key="7">
    <source>
        <dbReference type="EMBL" id="MFC1852575.1"/>
    </source>
</evidence>
<dbReference type="PRINTS" id="PR01021">
    <property type="entry name" value="OMPADOMAIN"/>
</dbReference>
<organism evidence="7 8">
    <name type="scientific">candidate division CSSED10-310 bacterium</name>
    <dbReference type="NCBI Taxonomy" id="2855610"/>
    <lineage>
        <taxon>Bacteria</taxon>
        <taxon>Bacteria division CSSED10-310</taxon>
    </lineage>
</organism>
<evidence type="ECO:0000256" key="4">
    <source>
        <dbReference type="PROSITE-ProRule" id="PRU00473"/>
    </source>
</evidence>
<feature type="non-terminal residue" evidence="7">
    <location>
        <position position="1"/>
    </location>
</feature>
<dbReference type="Gene3D" id="2.60.40.10">
    <property type="entry name" value="Immunoglobulins"/>
    <property type="match status" value="1"/>
</dbReference>
<comment type="subcellular location">
    <subcellularLocation>
        <location evidence="1">Cell outer membrane</location>
    </subcellularLocation>
</comment>
<evidence type="ECO:0000313" key="8">
    <source>
        <dbReference type="Proteomes" id="UP001594351"/>
    </source>
</evidence>
<evidence type="ECO:0000256" key="1">
    <source>
        <dbReference type="ARBA" id="ARBA00004442"/>
    </source>
</evidence>
<dbReference type="SUPFAM" id="SSF103088">
    <property type="entry name" value="OmpA-like"/>
    <property type="match status" value="1"/>
</dbReference>
<dbReference type="InterPro" id="IPR006665">
    <property type="entry name" value="OmpA-like"/>
</dbReference>
<dbReference type="InterPro" id="IPR036737">
    <property type="entry name" value="OmpA-like_sf"/>
</dbReference>
<dbReference type="PANTHER" id="PTHR30329:SF21">
    <property type="entry name" value="LIPOPROTEIN YIAD-RELATED"/>
    <property type="match status" value="1"/>
</dbReference>
<accession>A0ABV6Z2B3</accession>
<gene>
    <name evidence="7" type="ORF">ACFL27_20450</name>
</gene>
<dbReference type="PANTHER" id="PTHR30329">
    <property type="entry name" value="STATOR ELEMENT OF FLAGELLAR MOTOR COMPLEX"/>
    <property type="match status" value="1"/>
</dbReference>
<keyword evidence="8" id="KW-1185">Reference proteome</keyword>
<comment type="caution">
    <text evidence="7">The sequence shown here is derived from an EMBL/GenBank/DDBJ whole genome shotgun (WGS) entry which is preliminary data.</text>
</comment>
<dbReference type="Gene3D" id="3.30.1330.60">
    <property type="entry name" value="OmpA-like domain"/>
    <property type="match status" value="1"/>
</dbReference>
<feature type="compositionally biased region" description="Basic and acidic residues" evidence="5">
    <location>
        <begin position="187"/>
        <end position="196"/>
    </location>
</feature>
<evidence type="ECO:0000256" key="5">
    <source>
        <dbReference type="SAM" id="MobiDB-lite"/>
    </source>
</evidence>
<dbReference type="InterPro" id="IPR013783">
    <property type="entry name" value="Ig-like_fold"/>
</dbReference>
<name>A0ABV6Z2B3_UNCC1</name>
<feature type="domain" description="OmpA-like" evidence="6">
    <location>
        <begin position="79"/>
        <end position="196"/>
    </location>
</feature>
<feature type="region of interest" description="Disordered" evidence="5">
    <location>
        <begin position="169"/>
        <end position="196"/>
    </location>
</feature>
<reference evidence="7 8" key="1">
    <citation type="submission" date="2024-09" db="EMBL/GenBank/DDBJ databases">
        <title>Laminarin stimulates single cell rates of sulfate reduction while oxygen inhibits transcriptomic activity in coastal marine sediment.</title>
        <authorList>
            <person name="Lindsay M."/>
            <person name="Orcutt B."/>
            <person name="Emerson D."/>
            <person name="Stepanauskas R."/>
            <person name="D'Angelo T."/>
        </authorList>
    </citation>
    <scope>NUCLEOTIDE SEQUENCE [LARGE SCALE GENOMIC DNA]</scope>
    <source>
        <strain evidence="7">SAG AM-311-K15</strain>
    </source>
</reference>
<proteinExistence type="predicted"/>